<sequence>MFDRYKKVTYTFLFLLYIVTPLYLMFYSNSIVDYAVALFILTLGFGLHFIFENGDNPKVRKFLLGWF</sequence>
<name>A0A5C2HDP1_9BACT</name>
<reference evidence="1 2" key="3">
    <citation type="submission" date="2019-09" db="EMBL/GenBank/DDBJ databases">
        <title>Taxonomic note: a critical rebuttal of the proposed division of the genus Arcobacter into six genera, emended descriptions of Arcobacter anaerophilus and the genus Arcobacter, and an assessment of genus-level boundaries for Epsilonproteobacteria using in silico genomic comparator tools.</title>
        <authorList>
            <person name="On S.L.W."/>
            <person name="Miller W.G."/>
            <person name="Biggs P."/>
            <person name="Cornelius A."/>
            <person name="Vandamme P."/>
        </authorList>
    </citation>
    <scope>NUCLEOTIDE SEQUENCE [LARGE SCALE GENOMIC DNA]</scope>
    <source>
        <strain evidence="1 2">LMG 26638</strain>
    </source>
</reference>
<reference evidence="2" key="1">
    <citation type="submission" date="2019-09" db="EMBL/GenBank/DDBJ databases">
        <title>Complete genome sequencing of four Arcobacter species reveals a diverse suite of mobile elements.</title>
        <authorList>
            <person name="On S.L.W."/>
            <person name="Miller W.G."/>
            <person name="Biggs P."/>
            <person name="Cornelius A."/>
            <person name="Vandamme P."/>
        </authorList>
    </citation>
    <scope>NUCLEOTIDE SEQUENCE [LARGE SCALE GENOMIC DNA]</scope>
    <source>
        <strain evidence="2">LMG 26638</strain>
    </source>
</reference>
<organism evidence="1 2">
    <name type="scientific">Malaciobacter pacificus</name>
    <dbReference type="NCBI Taxonomy" id="1080223"/>
    <lineage>
        <taxon>Bacteria</taxon>
        <taxon>Pseudomonadati</taxon>
        <taxon>Campylobacterota</taxon>
        <taxon>Epsilonproteobacteria</taxon>
        <taxon>Campylobacterales</taxon>
        <taxon>Arcobacteraceae</taxon>
        <taxon>Malaciobacter</taxon>
    </lineage>
</organism>
<gene>
    <name evidence="1" type="ORF">APAC_1803</name>
</gene>
<dbReference type="KEGG" id="apai:APAC_1803"/>
<evidence type="ECO:0000313" key="1">
    <source>
        <dbReference type="EMBL" id="QEP34884.1"/>
    </source>
</evidence>
<dbReference type="AlphaFoldDB" id="A0A5C2HDP1"/>
<dbReference type="Proteomes" id="UP000322726">
    <property type="component" value="Chromosome"/>
</dbReference>
<proteinExistence type="predicted"/>
<dbReference type="OrthoDB" id="9943168at2"/>
<evidence type="ECO:0000313" key="2">
    <source>
        <dbReference type="Proteomes" id="UP000322726"/>
    </source>
</evidence>
<accession>A0A5C2HDP1</accession>
<protein>
    <submittedName>
        <fullName evidence="1">Putative membrane protein</fullName>
    </submittedName>
</protein>
<keyword evidence="2" id="KW-1185">Reference proteome</keyword>
<dbReference type="EMBL" id="CP035928">
    <property type="protein sequence ID" value="QEP34884.1"/>
    <property type="molecule type" value="Genomic_DNA"/>
</dbReference>
<reference evidence="1 2" key="2">
    <citation type="submission" date="2019-09" db="EMBL/GenBank/DDBJ databases">
        <title>Complete genome sequencing of four Arcobacter species reveals a diverse suite of mobile elements.</title>
        <authorList>
            <person name="Miller W.G."/>
            <person name="Yee E."/>
            <person name="Bono J.L."/>
        </authorList>
    </citation>
    <scope>NUCLEOTIDE SEQUENCE [LARGE SCALE GENOMIC DNA]</scope>
    <source>
        <strain evidence="1 2">LMG 26638</strain>
    </source>
</reference>
<dbReference type="RefSeq" id="WP_130233800.1">
    <property type="nucleotide sequence ID" value="NZ_BMEF01000036.1"/>
</dbReference>